<dbReference type="PROSITE" id="PS50016">
    <property type="entry name" value="ZF_PHD_2"/>
    <property type="match status" value="1"/>
</dbReference>
<keyword evidence="3 6" id="KW-0863">Zinc-finger</keyword>
<feature type="region of interest" description="Disordered" evidence="7">
    <location>
        <begin position="798"/>
        <end position="826"/>
    </location>
</feature>
<evidence type="ECO:0000256" key="4">
    <source>
        <dbReference type="ARBA" id="ARBA00022833"/>
    </source>
</evidence>
<feature type="compositionally biased region" description="Basic and acidic residues" evidence="7">
    <location>
        <begin position="515"/>
        <end position="525"/>
    </location>
</feature>
<evidence type="ECO:0000256" key="2">
    <source>
        <dbReference type="ARBA" id="ARBA00022723"/>
    </source>
</evidence>
<feature type="compositionally biased region" description="Polar residues" evidence="7">
    <location>
        <begin position="425"/>
        <end position="448"/>
    </location>
</feature>
<keyword evidence="5" id="KW-0539">Nucleus</keyword>
<evidence type="ECO:0000256" key="1">
    <source>
        <dbReference type="ARBA" id="ARBA00004123"/>
    </source>
</evidence>
<evidence type="ECO:0000313" key="9">
    <source>
        <dbReference type="EMBL" id="KAL0850314.1"/>
    </source>
</evidence>
<dbReference type="Proteomes" id="UP001549921">
    <property type="component" value="Unassembled WGS sequence"/>
</dbReference>
<dbReference type="InterPro" id="IPR013083">
    <property type="entry name" value="Znf_RING/FYVE/PHD"/>
</dbReference>
<dbReference type="Gene3D" id="3.90.980.20">
    <property type="match status" value="1"/>
</dbReference>
<feature type="compositionally biased region" description="Low complexity" evidence="7">
    <location>
        <begin position="478"/>
        <end position="495"/>
    </location>
</feature>
<evidence type="ECO:0000259" key="8">
    <source>
        <dbReference type="PROSITE" id="PS50016"/>
    </source>
</evidence>
<reference evidence="11 12" key="1">
    <citation type="submission" date="2024-06" db="EMBL/GenBank/DDBJ databases">
        <title>A chromosome-level genome assembly of beet webworm, Loxostege sticticalis.</title>
        <authorList>
            <person name="Zhang Y."/>
        </authorList>
    </citation>
    <scope>NUCLEOTIDE SEQUENCE [LARGE SCALE GENOMIC DNA]</scope>
    <source>
        <strain evidence="10">AQ026</strain>
        <strain evidence="9">AQ028</strain>
        <tissue evidence="9">Male pupae</tissue>
        <tissue evidence="10">Whole body</tissue>
    </source>
</reference>
<dbReference type="PANTHER" id="PTHR46174:SF1">
    <property type="entry name" value="CXXC-TYPE ZINC FINGER PROTEIN 1"/>
    <property type="match status" value="1"/>
</dbReference>
<evidence type="ECO:0000313" key="11">
    <source>
        <dbReference type="Proteomes" id="UP001549920"/>
    </source>
</evidence>
<dbReference type="GO" id="GO:0005634">
    <property type="term" value="C:nucleus"/>
    <property type="evidence" value="ECO:0007669"/>
    <property type="project" value="UniProtKB-SubCell"/>
</dbReference>
<dbReference type="EMBL" id="JBEUOH010000003">
    <property type="protein sequence ID" value="KAL0895857.1"/>
    <property type="molecule type" value="Genomic_DNA"/>
</dbReference>
<dbReference type="EMBL" id="JBEDNZ010000003">
    <property type="protein sequence ID" value="KAL0850314.1"/>
    <property type="molecule type" value="Genomic_DNA"/>
</dbReference>
<feature type="compositionally biased region" description="Polar residues" evidence="7">
    <location>
        <begin position="46"/>
        <end position="57"/>
    </location>
</feature>
<evidence type="ECO:0000256" key="7">
    <source>
        <dbReference type="SAM" id="MobiDB-lite"/>
    </source>
</evidence>
<feature type="region of interest" description="Disordered" evidence="7">
    <location>
        <begin position="477"/>
        <end position="525"/>
    </location>
</feature>
<sequence length="875" mass="98118">MDINAEVTTQLSLIDALLSDLDKTITPCASKENEKKEEETQDAMPDSTTNTEKNNANPFHCGDDVLVPNKDGRYYLGTIVELSTSNDNDSCEVGTGVARCLVKFGDGTHSWAPVATLKLLSAPPADDGRIMCVVCKRREGPAAGPATNAIIACDMCGRGYHAKCHSPPVESWISGASWHCKRCVDQRYRVAAAENRALKRSDLFRFKGGQQRRQQQELTPPCDTASSTASEAGKDQTETNCYCGEKSDWLAQMLLCCRCTRWFHQRCVSSLQYPLYAGDKLYIFACADCNGGSEYLRRLELCWLDLAHLALYNLTAYNAPNYFDLDTVIMPYIMDNWHALQLPEKMWRTPVNERREKILTALTSSRKRFKCGREMKKRATIWGLRLRRPPPPPMQLSALEQIKKGESLTDEMVREYAPRLRFLSRSPSPQAQSIVDDSLQPSSSNTDKSSYKNHNQHMIVPVDGHWLNLMMGKRFHENLNSNSNSENDSTSSYESVKPSENEEQRSPAVSTSSTRKSDAKDDKLDISILNKTETNNEAKPICETPSVPSLNTSLVPCSVKLDKIPKESTDVKAVHTTDSNSLNINTHSTRIATMNLEVSKLSTKNIIEHSKIMSLQHMDSLPTYSSNFVHEMESSGDETSSRGTLDAIIPPLKDFQGKNNPFLMQNTYPSKSYTSALNMYNKNSKQNGKHIHFQSRFSLPVQLNPMMGPMVRPLKRKLSEKDIVILPNGEVKRRKHRRPRKYMQAQLNKSCPLPEDTNKPVQTQNENVEVAPTTAHNNAKFHGRRLRQRQEKNYYENARRSTNNSASNNSSVKSLQLSPHKGSGSGAGVDALQLSALKSSVQSYFRAGQTFRVLARRLSPGAVPAYLIEWDSNAS</sequence>
<comment type="caution">
    <text evidence="9">The sequence shown here is derived from an EMBL/GenBank/DDBJ whole genome shotgun (WGS) entry which is preliminary data.</text>
</comment>
<feature type="region of interest" description="Disordered" evidence="7">
    <location>
        <begin position="28"/>
        <end position="62"/>
    </location>
</feature>
<dbReference type="AlphaFoldDB" id="A0ABD0TLY0"/>
<keyword evidence="2" id="KW-0479">Metal-binding</keyword>
<dbReference type="InterPro" id="IPR011011">
    <property type="entry name" value="Znf_FYVE_PHD"/>
</dbReference>
<gene>
    <name evidence="10" type="ORF">ABMA27_011881</name>
    <name evidence="9" type="ORF">ABMA28_012149</name>
</gene>
<keyword evidence="4" id="KW-0862">Zinc</keyword>
<dbReference type="Gene3D" id="2.30.30.140">
    <property type="match status" value="1"/>
</dbReference>
<name>A0ABD0TLY0_LOXSC</name>
<dbReference type="SMART" id="SM00249">
    <property type="entry name" value="PHD"/>
    <property type="match status" value="2"/>
</dbReference>
<dbReference type="Proteomes" id="UP001549920">
    <property type="component" value="Unassembled WGS sequence"/>
</dbReference>
<accession>A0ABD0TLY0</accession>
<dbReference type="PANTHER" id="PTHR46174">
    <property type="entry name" value="CXXC-TYPE ZINC FINGER PROTEIN 1"/>
    <property type="match status" value="1"/>
</dbReference>
<dbReference type="InterPro" id="IPR001965">
    <property type="entry name" value="Znf_PHD"/>
</dbReference>
<feature type="compositionally biased region" description="Low complexity" evidence="7">
    <location>
        <begin position="800"/>
        <end position="811"/>
    </location>
</feature>
<evidence type="ECO:0000256" key="5">
    <source>
        <dbReference type="ARBA" id="ARBA00023242"/>
    </source>
</evidence>
<dbReference type="Pfam" id="PF00628">
    <property type="entry name" value="PHD"/>
    <property type="match status" value="1"/>
</dbReference>
<dbReference type="InterPro" id="IPR019787">
    <property type="entry name" value="Znf_PHD-finger"/>
</dbReference>
<evidence type="ECO:0000313" key="10">
    <source>
        <dbReference type="EMBL" id="KAL0895857.1"/>
    </source>
</evidence>
<dbReference type="GO" id="GO:0008270">
    <property type="term" value="F:zinc ion binding"/>
    <property type="evidence" value="ECO:0007669"/>
    <property type="project" value="UniProtKB-KW"/>
</dbReference>
<feature type="region of interest" description="Disordered" evidence="7">
    <location>
        <begin position="423"/>
        <end position="456"/>
    </location>
</feature>
<dbReference type="InterPro" id="IPR037869">
    <property type="entry name" value="Spp1/CFP1"/>
</dbReference>
<dbReference type="CDD" id="cd15489">
    <property type="entry name" value="PHD_SF"/>
    <property type="match status" value="1"/>
</dbReference>
<keyword evidence="11" id="KW-1185">Reference proteome</keyword>
<dbReference type="InterPro" id="IPR019786">
    <property type="entry name" value="Zinc_finger_PHD-type_CS"/>
</dbReference>
<evidence type="ECO:0000256" key="6">
    <source>
        <dbReference type="PROSITE-ProRule" id="PRU00146"/>
    </source>
</evidence>
<evidence type="ECO:0000313" key="12">
    <source>
        <dbReference type="Proteomes" id="UP001549921"/>
    </source>
</evidence>
<protein>
    <recommendedName>
        <fullName evidence="8">PHD-type domain-containing protein</fullName>
    </recommendedName>
</protein>
<dbReference type="SUPFAM" id="SSF57903">
    <property type="entry name" value="FYVE/PHD zinc finger"/>
    <property type="match status" value="2"/>
</dbReference>
<organism evidence="9 12">
    <name type="scientific">Loxostege sticticalis</name>
    <name type="common">Beet webworm moth</name>
    <dbReference type="NCBI Taxonomy" id="481309"/>
    <lineage>
        <taxon>Eukaryota</taxon>
        <taxon>Metazoa</taxon>
        <taxon>Ecdysozoa</taxon>
        <taxon>Arthropoda</taxon>
        <taxon>Hexapoda</taxon>
        <taxon>Insecta</taxon>
        <taxon>Pterygota</taxon>
        <taxon>Neoptera</taxon>
        <taxon>Endopterygota</taxon>
        <taxon>Lepidoptera</taxon>
        <taxon>Glossata</taxon>
        <taxon>Ditrysia</taxon>
        <taxon>Pyraloidea</taxon>
        <taxon>Crambidae</taxon>
        <taxon>Pyraustinae</taxon>
        <taxon>Loxostege</taxon>
    </lineage>
</organism>
<proteinExistence type="predicted"/>
<feature type="region of interest" description="Disordered" evidence="7">
    <location>
        <begin position="208"/>
        <end position="231"/>
    </location>
</feature>
<evidence type="ECO:0000256" key="3">
    <source>
        <dbReference type="ARBA" id="ARBA00022771"/>
    </source>
</evidence>
<comment type="subcellular location">
    <subcellularLocation>
        <location evidence="1">Nucleus</location>
    </subcellularLocation>
</comment>
<dbReference type="Gene3D" id="3.30.40.10">
    <property type="entry name" value="Zinc/RING finger domain, C3HC4 (zinc finger)"/>
    <property type="match status" value="1"/>
</dbReference>
<feature type="domain" description="PHD-type" evidence="8">
    <location>
        <begin position="129"/>
        <end position="186"/>
    </location>
</feature>
<dbReference type="PROSITE" id="PS01359">
    <property type="entry name" value="ZF_PHD_1"/>
    <property type="match status" value="2"/>
</dbReference>